<protein>
    <recommendedName>
        <fullName evidence="3">SRPBCC domain-containing protein</fullName>
    </recommendedName>
</protein>
<proteinExistence type="predicted"/>
<gene>
    <name evidence="1" type="ORF">GCM10007859_16840</name>
</gene>
<dbReference type="EMBL" id="BSOY01000033">
    <property type="protein sequence ID" value="GLS01669.1"/>
    <property type="molecule type" value="Genomic_DNA"/>
</dbReference>
<reference evidence="2" key="1">
    <citation type="journal article" date="2019" name="Int. J. Syst. Evol. Microbiol.">
        <title>The Global Catalogue of Microorganisms (GCM) 10K type strain sequencing project: providing services to taxonomists for standard genome sequencing and annotation.</title>
        <authorList>
            <consortium name="The Broad Institute Genomics Platform"/>
            <consortium name="The Broad Institute Genome Sequencing Center for Infectious Disease"/>
            <person name="Wu L."/>
            <person name="Ma J."/>
        </authorList>
    </citation>
    <scope>NUCLEOTIDE SEQUENCE [LARGE SCALE GENOMIC DNA]</scope>
    <source>
        <strain evidence="2">NBRC 110107</strain>
    </source>
</reference>
<name>A0ABQ6BJS2_9CAUL</name>
<dbReference type="Proteomes" id="UP001156921">
    <property type="component" value="Unassembled WGS sequence"/>
</dbReference>
<organism evidence="1 2">
    <name type="scientific">Brevundimonas denitrificans</name>
    <dbReference type="NCBI Taxonomy" id="1443434"/>
    <lineage>
        <taxon>Bacteria</taxon>
        <taxon>Pseudomonadati</taxon>
        <taxon>Pseudomonadota</taxon>
        <taxon>Alphaproteobacteria</taxon>
        <taxon>Caulobacterales</taxon>
        <taxon>Caulobacteraceae</taxon>
        <taxon>Brevundimonas</taxon>
    </lineage>
</organism>
<keyword evidence="2" id="KW-1185">Reference proteome</keyword>
<accession>A0ABQ6BJS2</accession>
<dbReference type="RefSeq" id="WP_284222531.1">
    <property type="nucleotide sequence ID" value="NZ_BSOY01000033.1"/>
</dbReference>
<dbReference type="Gene3D" id="3.30.530.20">
    <property type="match status" value="1"/>
</dbReference>
<dbReference type="SUPFAM" id="SSF55961">
    <property type="entry name" value="Bet v1-like"/>
    <property type="match status" value="1"/>
</dbReference>
<comment type="caution">
    <text evidence="1">The sequence shown here is derived from an EMBL/GenBank/DDBJ whole genome shotgun (WGS) entry which is preliminary data.</text>
</comment>
<evidence type="ECO:0008006" key="3">
    <source>
        <dbReference type="Google" id="ProtNLM"/>
    </source>
</evidence>
<evidence type="ECO:0000313" key="2">
    <source>
        <dbReference type="Proteomes" id="UP001156921"/>
    </source>
</evidence>
<sequence length="144" mass="16495">MDIARIERRIGVRATPDQIWELIADLPGWDRWNPVETGLEGTIAFGADIALTEKIGDLPERRAATRVGDWQPWSQLVWAENRGLWFRSMRYFEIEPLDEPNSCIVANGFIFSGLRGEMFFDKNRRHLRHAVDAVAEAWKAAAEA</sequence>
<dbReference type="InterPro" id="IPR023393">
    <property type="entry name" value="START-like_dom_sf"/>
</dbReference>
<evidence type="ECO:0000313" key="1">
    <source>
        <dbReference type="EMBL" id="GLS01669.1"/>
    </source>
</evidence>